<reference evidence="1" key="1">
    <citation type="journal article" date="2015" name="Nature">
        <title>Complex archaea that bridge the gap between prokaryotes and eukaryotes.</title>
        <authorList>
            <person name="Spang A."/>
            <person name="Saw J.H."/>
            <person name="Jorgensen S.L."/>
            <person name="Zaremba-Niedzwiedzka K."/>
            <person name="Martijn J."/>
            <person name="Lind A.E."/>
            <person name="van Eijk R."/>
            <person name="Schleper C."/>
            <person name="Guy L."/>
            <person name="Ettema T.J."/>
        </authorList>
    </citation>
    <scope>NUCLEOTIDE SEQUENCE</scope>
</reference>
<dbReference type="AlphaFoldDB" id="A0A0F9WGC3"/>
<sequence length="135" mass="14732">MTKLTRRLLFLAACTCASLLVSVNTLAQDLSGQWQGTLVAAQYNPIDVVFNFQKADSDTPHTGTLDIPSQFRSGLPIDSISIRDQQITIRLSSIQVEYYGSLVLAENGEVIAIEGDWNQSGEYVPLRLTAGTQSP</sequence>
<dbReference type="EMBL" id="LAZR01000002">
    <property type="protein sequence ID" value="KKO11528.1"/>
    <property type="molecule type" value="Genomic_DNA"/>
</dbReference>
<organism evidence="1">
    <name type="scientific">marine sediment metagenome</name>
    <dbReference type="NCBI Taxonomy" id="412755"/>
    <lineage>
        <taxon>unclassified sequences</taxon>
        <taxon>metagenomes</taxon>
        <taxon>ecological metagenomes</taxon>
    </lineage>
</organism>
<proteinExistence type="predicted"/>
<gene>
    <name evidence="1" type="ORF">LCGC14_0010210</name>
</gene>
<name>A0A0F9WGC3_9ZZZZ</name>
<comment type="caution">
    <text evidence="1">The sequence shown here is derived from an EMBL/GenBank/DDBJ whole genome shotgun (WGS) entry which is preliminary data.</text>
</comment>
<accession>A0A0F9WGC3</accession>
<evidence type="ECO:0000313" key="1">
    <source>
        <dbReference type="EMBL" id="KKO11528.1"/>
    </source>
</evidence>
<evidence type="ECO:0008006" key="2">
    <source>
        <dbReference type="Google" id="ProtNLM"/>
    </source>
</evidence>
<protein>
    <recommendedName>
        <fullName evidence="2">Lipocalin-like domain-containing protein</fullName>
    </recommendedName>
</protein>